<protein>
    <submittedName>
        <fullName evidence="3">Uncharacterized protein</fullName>
    </submittedName>
</protein>
<keyword evidence="2" id="KW-1185">Reference proteome</keyword>
<accession>A0A914QW35</accession>
<dbReference type="Proteomes" id="UP000887578">
    <property type="component" value="Unplaced"/>
</dbReference>
<feature type="region of interest" description="Disordered" evidence="1">
    <location>
        <begin position="42"/>
        <end position="74"/>
    </location>
</feature>
<proteinExistence type="predicted"/>
<evidence type="ECO:0000313" key="2">
    <source>
        <dbReference type="Proteomes" id="UP000887578"/>
    </source>
</evidence>
<feature type="compositionally biased region" description="Low complexity" evidence="1">
    <location>
        <begin position="54"/>
        <end position="74"/>
    </location>
</feature>
<evidence type="ECO:0000256" key="1">
    <source>
        <dbReference type="SAM" id="MobiDB-lite"/>
    </source>
</evidence>
<organism evidence="2 3">
    <name type="scientific">Panagrolaimus davidi</name>
    <dbReference type="NCBI Taxonomy" id="227884"/>
    <lineage>
        <taxon>Eukaryota</taxon>
        <taxon>Metazoa</taxon>
        <taxon>Ecdysozoa</taxon>
        <taxon>Nematoda</taxon>
        <taxon>Chromadorea</taxon>
        <taxon>Rhabditida</taxon>
        <taxon>Tylenchina</taxon>
        <taxon>Panagrolaimomorpha</taxon>
        <taxon>Panagrolaimoidea</taxon>
        <taxon>Panagrolaimidae</taxon>
        <taxon>Panagrolaimus</taxon>
    </lineage>
</organism>
<reference evidence="3" key="1">
    <citation type="submission" date="2022-11" db="UniProtKB">
        <authorList>
            <consortium name="WormBaseParasite"/>
        </authorList>
    </citation>
    <scope>IDENTIFICATION</scope>
</reference>
<name>A0A914QW35_9BILA</name>
<dbReference type="WBParaSite" id="PDA_v2.g8246.t1">
    <property type="protein sequence ID" value="PDA_v2.g8246.t1"/>
    <property type="gene ID" value="PDA_v2.g8246"/>
</dbReference>
<sequence length="74" mass="8035">MDQTLSYIKQNINQLIKNSDTSLFIQVQACIVPKNEKVPSMFTIPQESPPLPNSTTSTITMASESESASTSSGK</sequence>
<evidence type="ECO:0000313" key="3">
    <source>
        <dbReference type="WBParaSite" id="PDA_v2.g8246.t1"/>
    </source>
</evidence>
<dbReference type="AlphaFoldDB" id="A0A914QW35"/>